<dbReference type="Proteomes" id="UP000652761">
    <property type="component" value="Unassembled WGS sequence"/>
</dbReference>
<dbReference type="EMBL" id="NMUH01003632">
    <property type="protein sequence ID" value="MQM06465.1"/>
    <property type="molecule type" value="Genomic_DNA"/>
</dbReference>
<gene>
    <name evidence="1" type="ORF">Taro_039287</name>
</gene>
<sequence length="189" mass="21383">MAERQPVRTSRDVTSGRSSRPRHRQVLYFPHRHLWTMDYSCKVWCKPCRRRLIPRQHSRLSWRLSPRAPARVFALAREDAEQAEHVTEGHSQAFGPPVLPSSLSHLLSKPFSALPLSLSWLLRANFLPLVVVPLPTKLAEAPGLLLSAGPSIVMIDCPRLSFPKVRPRLNYTLKRTGTTRSDVKIAIAS</sequence>
<accession>A0A843WPR3</accession>
<evidence type="ECO:0000313" key="2">
    <source>
        <dbReference type="Proteomes" id="UP000652761"/>
    </source>
</evidence>
<reference evidence="1" key="1">
    <citation type="submission" date="2017-07" db="EMBL/GenBank/DDBJ databases">
        <title>Taro Niue Genome Assembly and Annotation.</title>
        <authorList>
            <person name="Atibalentja N."/>
            <person name="Keating K."/>
            <person name="Fields C.J."/>
        </authorList>
    </citation>
    <scope>NUCLEOTIDE SEQUENCE</scope>
    <source>
        <strain evidence="1">Niue_2</strain>
        <tissue evidence="1">Leaf</tissue>
    </source>
</reference>
<organism evidence="1 2">
    <name type="scientific">Colocasia esculenta</name>
    <name type="common">Wild taro</name>
    <name type="synonym">Arum esculentum</name>
    <dbReference type="NCBI Taxonomy" id="4460"/>
    <lineage>
        <taxon>Eukaryota</taxon>
        <taxon>Viridiplantae</taxon>
        <taxon>Streptophyta</taxon>
        <taxon>Embryophyta</taxon>
        <taxon>Tracheophyta</taxon>
        <taxon>Spermatophyta</taxon>
        <taxon>Magnoliopsida</taxon>
        <taxon>Liliopsida</taxon>
        <taxon>Araceae</taxon>
        <taxon>Aroideae</taxon>
        <taxon>Colocasieae</taxon>
        <taxon>Colocasia</taxon>
    </lineage>
</organism>
<comment type="caution">
    <text evidence="1">The sequence shown here is derived from an EMBL/GenBank/DDBJ whole genome shotgun (WGS) entry which is preliminary data.</text>
</comment>
<protein>
    <submittedName>
        <fullName evidence="1">Uncharacterized protein</fullName>
    </submittedName>
</protein>
<dbReference type="AlphaFoldDB" id="A0A843WPR3"/>
<name>A0A843WPR3_COLES</name>
<proteinExistence type="predicted"/>
<evidence type="ECO:0000313" key="1">
    <source>
        <dbReference type="EMBL" id="MQM06465.1"/>
    </source>
</evidence>
<keyword evidence="2" id="KW-1185">Reference proteome</keyword>